<protein>
    <submittedName>
        <fullName evidence="2">DUF4437 domain-containing protein</fullName>
    </submittedName>
</protein>
<dbReference type="EMBL" id="CP017757">
    <property type="protein sequence ID" value="AQV94458.1"/>
    <property type="molecule type" value="Genomic_DNA"/>
</dbReference>
<gene>
    <name evidence="2" type="ORF">BJN34_11220</name>
</gene>
<name>A0A1U9UP83_CUPNE</name>
<evidence type="ECO:0000313" key="3">
    <source>
        <dbReference type="Proteomes" id="UP000189627"/>
    </source>
</evidence>
<proteinExistence type="predicted"/>
<dbReference type="InterPro" id="IPR028013">
    <property type="entry name" value="DUF4437"/>
</dbReference>
<dbReference type="InterPro" id="IPR011051">
    <property type="entry name" value="RmlC_Cupin_sf"/>
</dbReference>
<dbReference type="Gene3D" id="2.60.120.10">
    <property type="entry name" value="Jelly Rolls"/>
    <property type="match status" value="1"/>
</dbReference>
<evidence type="ECO:0000256" key="1">
    <source>
        <dbReference type="SAM" id="SignalP"/>
    </source>
</evidence>
<evidence type="ECO:0000313" key="2">
    <source>
        <dbReference type="EMBL" id="AQV94458.1"/>
    </source>
</evidence>
<dbReference type="Pfam" id="PF14499">
    <property type="entry name" value="DUF4437"/>
    <property type="match status" value="1"/>
</dbReference>
<dbReference type="Proteomes" id="UP000189627">
    <property type="component" value="Chromosome 1"/>
</dbReference>
<dbReference type="AlphaFoldDB" id="A0A1U9UP83"/>
<feature type="chain" id="PRO_5012843908" evidence="1">
    <location>
        <begin position="21"/>
        <end position="154"/>
    </location>
</feature>
<organism evidence="2 3">
    <name type="scientific">Cupriavidus necator</name>
    <name type="common">Alcaligenes eutrophus</name>
    <name type="synonym">Ralstonia eutropha</name>
    <dbReference type="NCBI Taxonomy" id="106590"/>
    <lineage>
        <taxon>Bacteria</taxon>
        <taxon>Pseudomonadati</taxon>
        <taxon>Pseudomonadota</taxon>
        <taxon>Betaproteobacteria</taxon>
        <taxon>Burkholderiales</taxon>
        <taxon>Burkholderiaceae</taxon>
        <taxon>Cupriavidus</taxon>
    </lineage>
</organism>
<dbReference type="RefSeq" id="WP_078196685.1">
    <property type="nucleotide sequence ID" value="NZ_CP017757.2"/>
</dbReference>
<dbReference type="OrthoDB" id="1433532at2"/>
<dbReference type="CDD" id="cd06989">
    <property type="entry name" value="cupin_DRT102"/>
    <property type="match status" value="1"/>
</dbReference>
<accession>A0A1U9UP83</accession>
<sequence length="154" mass="16915">MKRLEFALLLALAIAPPLFGQEAAPVDKMEMLNAATLKWTDAPDALPKGAKIAVLYGDPMKAGSYVIRLKLPAGYEIPPHWHTQDENLTILSGALYLGAGDKYDINKAHQLVAGGFHHLPGKAQHYAFTKRATIIEIHGMGPFDIHYLEEMKKG</sequence>
<feature type="signal peptide" evidence="1">
    <location>
        <begin position="1"/>
        <end position="20"/>
    </location>
</feature>
<dbReference type="InterPro" id="IPR014710">
    <property type="entry name" value="RmlC-like_jellyroll"/>
</dbReference>
<dbReference type="SUPFAM" id="SSF51182">
    <property type="entry name" value="RmlC-like cupins"/>
    <property type="match status" value="1"/>
</dbReference>
<dbReference type="KEGG" id="cuh:BJN34_11220"/>
<keyword evidence="1" id="KW-0732">Signal</keyword>
<reference evidence="3" key="1">
    <citation type="submission" date="2017-02" db="EMBL/GenBank/DDBJ databases">
        <title>Complete genome sequence of Cupriavidus necator strain NH9, a 3-chlorobenzoate degrader.</title>
        <authorList>
            <person name="Moriuchi R."/>
            <person name="Dohra H."/>
            <person name="Ogawa N."/>
        </authorList>
    </citation>
    <scope>NUCLEOTIDE SEQUENCE [LARGE SCALE GENOMIC DNA]</scope>
    <source>
        <strain evidence="3">NH9</strain>
    </source>
</reference>